<dbReference type="STRING" id="205917.A0A4Y9Z3K6"/>
<proteinExistence type="predicted"/>
<dbReference type="PANTHER" id="PTHR34818:SF1">
    <property type="entry name" value="PROTEIN BLI-3"/>
    <property type="match status" value="1"/>
</dbReference>
<keyword evidence="3" id="KW-1185">Reference proteome</keyword>
<dbReference type="SUPFAM" id="SSF50475">
    <property type="entry name" value="FMN-binding split barrel"/>
    <property type="match status" value="1"/>
</dbReference>
<evidence type="ECO:0000313" key="2">
    <source>
        <dbReference type="EMBL" id="TFY68620.1"/>
    </source>
</evidence>
<evidence type="ECO:0000313" key="3">
    <source>
        <dbReference type="Proteomes" id="UP000298327"/>
    </source>
</evidence>
<dbReference type="PANTHER" id="PTHR34818">
    <property type="entry name" value="PROTEIN BLI-3"/>
    <property type="match status" value="1"/>
</dbReference>
<dbReference type="Gene3D" id="2.30.110.10">
    <property type="entry name" value="Electron Transport, Fmn-binding Protein, Chain A"/>
    <property type="match status" value="1"/>
</dbReference>
<dbReference type="Proteomes" id="UP000298327">
    <property type="component" value="Unassembled WGS sequence"/>
</dbReference>
<dbReference type="OrthoDB" id="434253at2759"/>
<reference evidence="2 3" key="1">
    <citation type="submission" date="2019-02" db="EMBL/GenBank/DDBJ databases">
        <title>Genome sequencing of the rare red list fungi Dentipellis fragilis.</title>
        <authorList>
            <person name="Buettner E."/>
            <person name="Kellner H."/>
        </authorList>
    </citation>
    <scope>NUCLEOTIDE SEQUENCE [LARGE SCALE GENOMIC DNA]</scope>
    <source>
        <strain evidence="2 3">DSM 105465</strain>
    </source>
</reference>
<dbReference type="InterPro" id="IPR052917">
    <property type="entry name" value="Stress-Dev_Protein"/>
</dbReference>
<dbReference type="Pfam" id="PF16242">
    <property type="entry name" value="Pyrid_ox_like"/>
    <property type="match status" value="1"/>
</dbReference>
<protein>
    <recommendedName>
        <fullName evidence="1">General stress protein FMN-binding split barrel domain-containing protein</fullName>
    </recommendedName>
</protein>
<name>A0A4Y9Z3K6_9AGAM</name>
<dbReference type="InterPro" id="IPR012349">
    <property type="entry name" value="Split_barrel_FMN-bd"/>
</dbReference>
<dbReference type="EMBL" id="SEOQ01000157">
    <property type="protein sequence ID" value="TFY68620.1"/>
    <property type="molecule type" value="Genomic_DNA"/>
</dbReference>
<accession>A0A4Y9Z3K6</accession>
<dbReference type="InterPro" id="IPR038725">
    <property type="entry name" value="YdaG_split_barrel_FMN-bd"/>
</dbReference>
<gene>
    <name evidence="2" type="ORF">EVG20_g3492</name>
</gene>
<evidence type="ECO:0000259" key="1">
    <source>
        <dbReference type="Pfam" id="PF16242"/>
    </source>
</evidence>
<comment type="caution">
    <text evidence="2">The sequence shown here is derived from an EMBL/GenBank/DDBJ whole genome shotgun (WGS) entry which is preliminary data.</text>
</comment>
<dbReference type="AlphaFoldDB" id="A0A4Y9Z3K6"/>
<sequence>MSTETPNLDPYVSKALNDKVSTHQKIIDLQKIVKAAGTGMLTTRASDGFLHARAMTPAGPRSDKQLTLFFVANKFSGKIAEVENDAHVNVSFLDTSSTSWASYSGTARIVTDKSIVKQHWTPMMSAYFGDLGDGVHKGDENDPRVITIEVVPEDIVYWLTTSGAISRTVHIALSALTGHGTAPGELREIKKEEVRAAPIPLCQ</sequence>
<feature type="domain" description="General stress protein FMN-binding split barrel" evidence="1">
    <location>
        <begin position="28"/>
        <end position="179"/>
    </location>
</feature>
<organism evidence="2 3">
    <name type="scientific">Dentipellis fragilis</name>
    <dbReference type="NCBI Taxonomy" id="205917"/>
    <lineage>
        <taxon>Eukaryota</taxon>
        <taxon>Fungi</taxon>
        <taxon>Dikarya</taxon>
        <taxon>Basidiomycota</taxon>
        <taxon>Agaricomycotina</taxon>
        <taxon>Agaricomycetes</taxon>
        <taxon>Russulales</taxon>
        <taxon>Hericiaceae</taxon>
        <taxon>Dentipellis</taxon>
    </lineage>
</organism>